<organism evidence="1 2">
    <name type="scientific">Rhodococcus coprophilus</name>
    <dbReference type="NCBI Taxonomy" id="38310"/>
    <lineage>
        <taxon>Bacteria</taxon>
        <taxon>Bacillati</taxon>
        <taxon>Actinomycetota</taxon>
        <taxon>Actinomycetes</taxon>
        <taxon>Mycobacteriales</taxon>
        <taxon>Nocardiaceae</taxon>
        <taxon>Rhodococcus</taxon>
    </lineage>
</organism>
<gene>
    <name evidence="1" type="ORF">NCTC10994_01479</name>
</gene>
<dbReference type="STRING" id="1219011.GCA_001895045_01917"/>
<dbReference type="KEGG" id="rcr:NCTC10994_01479"/>
<protein>
    <submittedName>
        <fullName evidence="1">Uncharacterized protein</fullName>
    </submittedName>
</protein>
<dbReference type="AlphaFoldDB" id="A0A2X4TSC0"/>
<dbReference type="EMBL" id="LS483468">
    <property type="protein sequence ID" value="SQI30276.1"/>
    <property type="molecule type" value="Genomic_DNA"/>
</dbReference>
<dbReference type="RefSeq" id="WP_169848871.1">
    <property type="nucleotide sequence ID" value="NZ_JAFBBL010000001.1"/>
</dbReference>
<evidence type="ECO:0000313" key="1">
    <source>
        <dbReference type="EMBL" id="SQI30276.1"/>
    </source>
</evidence>
<sequence length="52" mass="6055">MYNWSVQNQIVAFVDSLRPYADQIRAEYFDALYHFADQQSALLTMLGYPPVP</sequence>
<dbReference type="Proteomes" id="UP000249091">
    <property type="component" value="Chromosome 1"/>
</dbReference>
<evidence type="ECO:0000313" key="2">
    <source>
        <dbReference type="Proteomes" id="UP000249091"/>
    </source>
</evidence>
<accession>A0A2X4TSC0</accession>
<proteinExistence type="predicted"/>
<name>A0A2X4TSC0_9NOCA</name>
<reference evidence="1 2" key="1">
    <citation type="submission" date="2018-06" db="EMBL/GenBank/DDBJ databases">
        <authorList>
            <consortium name="Pathogen Informatics"/>
            <person name="Doyle S."/>
        </authorList>
    </citation>
    <scope>NUCLEOTIDE SEQUENCE [LARGE SCALE GENOMIC DNA]</scope>
    <source>
        <strain evidence="1 2">NCTC10994</strain>
    </source>
</reference>
<keyword evidence="2" id="KW-1185">Reference proteome</keyword>